<proteinExistence type="predicted"/>
<evidence type="ECO:0000256" key="1">
    <source>
        <dbReference type="SAM" id="Phobius"/>
    </source>
</evidence>
<dbReference type="GeneID" id="12798787"/>
<name>I1T1X4_9EUPU</name>
<keyword evidence="1" id="KW-1133">Transmembrane helix</keyword>
<protein>
    <submittedName>
        <fullName evidence="2">ATP synthase F0 subunit 8</fullName>
    </submittedName>
</protein>
<reference evidence="2" key="1">
    <citation type="submission" date="2011-06" db="EMBL/GenBank/DDBJ databases">
        <authorList>
            <person name="Groenenberg D.S.J."/>
            <person name="Pirovano W."/>
            <person name="Gittenberger E."/>
            <person name="Schilthuizen M."/>
        </authorList>
    </citation>
    <scope>NUCLEOTIDE SEQUENCE</scope>
</reference>
<geneLocation type="mitochondrion" evidence="2"/>
<gene>
    <name evidence="2" type="primary">ATP8</name>
</gene>
<keyword evidence="2" id="KW-0496">Mitochondrion</keyword>
<dbReference type="CTD" id="4509"/>
<keyword evidence="1" id="KW-0472">Membrane</keyword>
<sequence length="52" mass="5773">MPQLSPHSLMLIVLVLYVLAGLLTLRGPRSGMLIASSPSKQQAQSRIIFYYL</sequence>
<reference evidence="2" key="2">
    <citation type="journal article" date="2012" name="BMC Genomics">
        <title>The complete mitogenome of Cylindrus obtusus (Helicidae, Ariantinae) using Illumina Next Generation Sequencing.</title>
        <authorList>
            <person name="Groenenberg D.S."/>
            <person name="Pirovano W."/>
            <person name="Gittenberger E."/>
            <person name="Schilthuizen M."/>
        </authorList>
    </citation>
    <scope>NUCLEOTIDE SEQUENCE</scope>
</reference>
<dbReference type="EMBL" id="JN107636">
    <property type="protein sequence ID" value="AEK48354.1"/>
    <property type="molecule type" value="Genomic_DNA"/>
</dbReference>
<accession>I1T1X4</accession>
<dbReference type="AlphaFoldDB" id="I1T1X4"/>
<organism evidence="2">
    <name type="scientific">Cylindrus obtusus</name>
    <dbReference type="NCBI Taxonomy" id="649475"/>
    <lineage>
        <taxon>Eukaryota</taxon>
        <taxon>Metazoa</taxon>
        <taxon>Spiralia</taxon>
        <taxon>Lophotrochozoa</taxon>
        <taxon>Mollusca</taxon>
        <taxon>Gastropoda</taxon>
        <taxon>Heterobranchia</taxon>
        <taxon>Euthyneura</taxon>
        <taxon>Panpulmonata</taxon>
        <taxon>Eupulmonata</taxon>
        <taxon>Stylommatophora</taxon>
        <taxon>Helicina</taxon>
        <taxon>Helicoidea</taxon>
        <taxon>Helicidae</taxon>
        <taxon>Cylindrus</taxon>
    </lineage>
</organism>
<keyword evidence="1" id="KW-0812">Transmembrane</keyword>
<feature type="transmembrane region" description="Helical" evidence="1">
    <location>
        <begin position="6"/>
        <end position="25"/>
    </location>
</feature>
<evidence type="ECO:0000313" key="2">
    <source>
        <dbReference type="EMBL" id="AEK48354.1"/>
    </source>
</evidence>
<dbReference type="RefSeq" id="YP_006303191.1">
    <property type="nucleotide sequence ID" value="NC_017872.1"/>
</dbReference>